<dbReference type="EMBL" id="VYZN01000059">
    <property type="protein sequence ID" value="KAE9525587.1"/>
    <property type="molecule type" value="Genomic_DNA"/>
</dbReference>
<gene>
    <name evidence="3" type="ORF">AGLY_014114</name>
</gene>
<dbReference type="PANTHER" id="PTHR33481:SF1">
    <property type="entry name" value="ENDONUCLEASE_EXONUCLEASE_PHOSPHATASE DOMAIN-CONTAINING PROTEIN-RELATED"/>
    <property type="match status" value="1"/>
</dbReference>
<accession>A0A6G0T460</accession>
<dbReference type="InterPro" id="IPR043502">
    <property type="entry name" value="DNA/RNA_pol_sf"/>
</dbReference>
<feature type="domain" description="Reverse transcriptase" evidence="2">
    <location>
        <begin position="1"/>
        <end position="186"/>
    </location>
</feature>
<name>A0A6G0T460_APHGL</name>
<evidence type="ECO:0000313" key="3">
    <source>
        <dbReference type="EMBL" id="KAE9525587.1"/>
    </source>
</evidence>
<feature type="region of interest" description="Disordered" evidence="1">
    <location>
        <begin position="1"/>
        <end position="32"/>
    </location>
</feature>
<dbReference type="PROSITE" id="PS50878">
    <property type="entry name" value="RT_POL"/>
    <property type="match status" value="1"/>
</dbReference>
<keyword evidence="4" id="KW-1185">Reference proteome</keyword>
<evidence type="ECO:0000313" key="4">
    <source>
        <dbReference type="Proteomes" id="UP000475862"/>
    </source>
</evidence>
<comment type="caution">
    <text evidence="3">The sequence shown here is derived from an EMBL/GenBank/DDBJ whole genome shotgun (WGS) entry which is preliminary data.</text>
</comment>
<reference evidence="3 4" key="1">
    <citation type="submission" date="2019-08" db="EMBL/GenBank/DDBJ databases">
        <title>The genome of the soybean aphid Biotype 1, its phylome, world population structure and adaptation to the North American continent.</title>
        <authorList>
            <person name="Giordano R."/>
            <person name="Donthu R.K."/>
            <person name="Hernandez A.G."/>
            <person name="Wright C.L."/>
            <person name="Zimin A.V."/>
        </authorList>
    </citation>
    <scope>NUCLEOTIDE SEQUENCE [LARGE SCALE GENOMIC DNA]</scope>
    <source>
        <tissue evidence="3">Whole aphids</tissue>
    </source>
</reference>
<evidence type="ECO:0000256" key="1">
    <source>
        <dbReference type="SAM" id="MobiDB-lite"/>
    </source>
</evidence>
<sequence length="345" mass="39050">MKYTNNINKPSWVPPNGRIGPQEPAVGSSARPEGRYHHAFRTLRLIQSYLKSREVELTMNGITCTKKLERGCPQGSQLGPTLWKVTMSAIGKIQLEESAKVVIYADDNALLVGAARPPTAFKRIEGYLEELKKWAKEYKLEFSASKTQMMAIKGGLKPNYTVRFGTQQNADTIRPSESVKYLGVILDPRQSYQEHIKQLKDKSIGMFNRLRRMTSANWGMGRIAARIIYKAVFLPRITYAAEIWTHGCQLKKSIKILGRIQRAPLLAITSAYKTASTNCLSAVAGVLPLDLEIRRVALKMRCKNNEINHEQYTKGLDALLNKWQEKYDATDKGEWTKYMIPNVKA</sequence>
<dbReference type="OrthoDB" id="6629145at2759"/>
<dbReference type="AlphaFoldDB" id="A0A6G0T460"/>
<evidence type="ECO:0000259" key="2">
    <source>
        <dbReference type="PROSITE" id="PS50878"/>
    </source>
</evidence>
<proteinExistence type="predicted"/>
<organism evidence="3 4">
    <name type="scientific">Aphis glycines</name>
    <name type="common">Soybean aphid</name>
    <dbReference type="NCBI Taxonomy" id="307491"/>
    <lineage>
        <taxon>Eukaryota</taxon>
        <taxon>Metazoa</taxon>
        <taxon>Ecdysozoa</taxon>
        <taxon>Arthropoda</taxon>
        <taxon>Hexapoda</taxon>
        <taxon>Insecta</taxon>
        <taxon>Pterygota</taxon>
        <taxon>Neoptera</taxon>
        <taxon>Paraneoptera</taxon>
        <taxon>Hemiptera</taxon>
        <taxon>Sternorrhyncha</taxon>
        <taxon>Aphidomorpha</taxon>
        <taxon>Aphidoidea</taxon>
        <taxon>Aphididae</taxon>
        <taxon>Aphidini</taxon>
        <taxon>Aphis</taxon>
        <taxon>Aphis</taxon>
    </lineage>
</organism>
<dbReference type="Proteomes" id="UP000475862">
    <property type="component" value="Unassembled WGS sequence"/>
</dbReference>
<dbReference type="GO" id="GO:0071897">
    <property type="term" value="P:DNA biosynthetic process"/>
    <property type="evidence" value="ECO:0007669"/>
    <property type="project" value="UniProtKB-ARBA"/>
</dbReference>
<dbReference type="SUPFAM" id="SSF56672">
    <property type="entry name" value="DNA/RNA polymerases"/>
    <property type="match status" value="1"/>
</dbReference>
<dbReference type="PANTHER" id="PTHR33481">
    <property type="entry name" value="REVERSE TRANSCRIPTASE"/>
    <property type="match status" value="1"/>
</dbReference>
<dbReference type="Pfam" id="PF00078">
    <property type="entry name" value="RVT_1"/>
    <property type="match status" value="1"/>
</dbReference>
<dbReference type="InterPro" id="IPR000477">
    <property type="entry name" value="RT_dom"/>
</dbReference>
<protein>
    <recommendedName>
        <fullName evidence="2">Reverse transcriptase domain-containing protein</fullName>
    </recommendedName>
</protein>